<evidence type="ECO:0000259" key="2">
    <source>
        <dbReference type="SMART" id="SM00128"/>
    </source>
</evidence>
<keyword evidence="1" id="KW-0472">Membrane</keyword>
<dbReference type="PANTHER" id="PTHR11200:SF275">
    <property type="entry name" value="LD06095P"/>
    <property type="match status" value="1"/>
</dbReference>
<dbReference type="InterPro" id="IPR046985">
    <property type="entry name" value="IP5"/>
</dbReference>
<dbReference type="eggNOG" id="KOG0565">
    <property type="taxonomic scope" value="Eukaryota"/>
</dbReference>
<protein>
    <recommendedName>
        <fullName evidence="2">Inositol polyphosphate-related phosphatase domain-containing protein</fullName>
    </recommendedName>
</protein>
<dbReference type="RefSeq" id="XP_003671305.2">
    <property type="nucleotide sequence ID" value="XM_003671257.2"/>
</dbReference>
<dbReference type="Proteomes" id="UP000000689">
    <property type="component" value="Chromosome 7"/>
</dbReference>
<dbReference type="SUPFAM" id="SSF56219">
    <property type="entry name" value="DNase I-like"/>
    <property type="match status" value="1"/>
</dbReference>
<dbReference type="OrthoDB" id="62798at2759"/>
<dbReference type="Pfam" id="PF22669">
    <property type="entry name" value="Exo_endo_phos2"/>
    <property type="match status" value="1"/>
</dbReference>
<dbReference type="PANTHER" id="PTHR11200">
    <property type="entry name" value="INOSITOL 5-PHOSPHATASE"/>
    <property type="match status" value="1"/>
</dbReference>
<dbReference type="AlphaFoldDB" id="G0WE51"/>
<dbReference type="SMART" id="SM00128">
    <property type="entry name" value="IPPc"/>
    <property type="match status" value="1"/>
</dbReference>
<accession>G0WE51</accession>
<dbReference type="Gene3D" id="3.60.10.10">
    <property type="entry name" value="Endonuclease/exonuclease/phosphatase"/>
    <property type="match status" value="1"/>
</dbReference>
<keyword evidence="1" id="KW-0812">Transmembrane</keyword>
<evidence type="ECO:0000256" key="1">
    <source>
        <dbReference type="SAM" id="Phobius"/>
    </source>
</evidence>
<dbReference type="GO" id="GO:0046856">
    <property type="term" value="P:phosphatidylinositol dephosphorylation"/>
    <property type="evidence" value="ECO:0007669"/>
    <property type="project" value="EnsemblFungi"/>
</dbReference>
<dbReference type="InterPro" id="IPR036691">
    <property type="entry name" value="Endo/exonu/phosph_ase_sf"/>
</dbReference>
<sequence length="396" mass="45519">MSQMKKDWKVSISTLNCGKISPLENSINVERIIQHLIPALKKNKDGSHLIAADIYAFGFQELSMIWEGSLPTVMQSYNDILSKTIIKVLNERFRKDSIEYSLVGSDYVGATSLVVVCRNSLHIEKVWRSRTKCGMFGSNLKGGVGLGLALSRDEDEGDNDTFIFVCSHLNANEGYENMQKRCADFTTIINNCDRDFKEILEYNKDGHYFFFGDMNFRVNGWEHINTNYNDLNTIETLATKYDELQEVLKSVDSFKRFDEAEITFPPTYKYEIIGDKNKFNKKRSPSWCDRVLFKKYNGKPRIISYHSIERTQDLQFTDHQGVNLTIEVGQSSTISSPLQQLLQSLEATERGSISVLAEQTIDTIDWIVGYVAWFMHYKAHYWIGGAIILLIIYYLL</sequence>
<evidence type="ECO:0000313" key="4">
    <source>
        <dbReference type="Proteomes" id="UP000000689"/>
    </source>
</evidence>
<keyword evidence="4" id="KW-1185">Reference proteome</keyword>
<dbReference type="InterPro" id="IPR000300">
    <property type="entry name" value="IPPc"/>
</dbReference>
<proteinExistence type="predicted"/>
<dbReference type="STRING" id="1071378.G0WE51"/>
<feature type="domain" description="Inositol polyphosphate-related phosphatase" evidence="2">
    <location>
        <begin position="6"/>
        <end position="335"/>
    </location>
</feature>
<reference evidence="3 4" key="1">
    <citation type="journal article" date="2011" name="Proc. Natl. Acad. Sci. U.S.A.">
        <title>Evolutionary erosion of yeast sex chromosomes by mating-type switching accidents.</title>
        <authorList>
            <person name="Gordon J.L."/>
            <person name="Armisen D."/>
            <person name="Proux-Wera E."/>
            <person name="Oheigeartaigh S.S."/>
            <person name="Byrne K.P."/>
            <person name="Wolfe K.H."/>
        </authorList>
    </citation>
    <scope>NUCLEOTIDE SEQUENCE [LARGE SCALE GENOMIC DNA]</scope>
    <source>
        <strain evidence="4">ATCC 10597 / BCRC 20456 / CBS 421 / NBRC 0211 / NRRL Y-12639</strain>
    </source>
</reference>
<feature type="transmembrane region" description="Helical" evidence="1">
    <location>
        <begin position="379"/>
        <end position="395"/>
    </location>
</feature>
<dbReference type="HOGENOM" id="CLU_025224_2_0_1"/>
<dbReference type="GO" id="GO:0004439">
    <property type="term" value="F:phosphatidylinositol-4,5-bisphosphate 5-phosphatase activity"/>
    <property type="evidence" value="ECO:0007669"/>
    <property type="project" value="EnsemblFungi"/>
</dbReference>
<name>G0WE51_NAUDC</name>
<gene>
    <name evidence="3" type="primary">NDAI0G02850</name>
    <name evidence="3" type="ordered locus">NDAI_0G02850</name>
</gene>
<dbReference type="EMBL" id="HE580273">
    <property type="protein sequence ID" value="CCD26062.2"/>
    <property type="molecule type" value="Genomic_DNA"/>
</dbReference>
<dbReference type="GO" id="GO:0005783">
    <property type="term" value="C:endoplasmic reticulum"/>
    <property type="evidence" value="ECO:0007669"/>
    <property type="project" value="EnsemblFungi"/>
</dbReference>
<dbReference type="KEGG" id="ndi:NDAI_0G02850"/>
<organism evidence="3 4">
    <name type="scientific">Naumovozyma dairenensis (strain ATCC 10597 / BCRC 20456 / CBS 421 / NBRC 0211 / NRRL Y-12639)</name>
    <name type="common">Saccharomyces dairenensis</name>
    <dbReference type="NCBI Taxonomy" id="1071378"/>
    <lineage>
        <taxon>Eukaryota</taxon>
        <taxon>Fungi</taxon>
        <taxon>Dikarya</taxon>
        <taxon>Ascomycota</taxon>
        <taxon>Saccharomycotina</taxon>
        <taxon>Saccharomycetes</taxon>
        <taxon>Saccharomycetales</taxon>
        <taxon>Saccharomycetaceae</taxon>
        <taxon>Naumovozyma</taxon>
    </lineage>
</organism>
<keyword evidence="1" id="KW-1133">Transmembrane helix</keyword>
<dbReference type="OMA" id="ITIWARC"/>
<evidence type="ECO:0000313" key="3">
    <source>
        <dbReference type="EMBL" id="CCD26062.2"/>
    </source>
</evidence>
<dbReference type="GeneID" id="11495562"/>